<sequence>MSGFFSQGKEKNTSDSQNFDIHFSNKDNEEHISINSNFDMISNDSNDSNVSNELALKTITSPSSFSGEKPSFLIIFLTFLASISGFMFGYDTGYISSALVAIGEDFGHPLSYGQEQFITAATSLGAFIFALLSGIFVDFSGRRPLLLFSNIMFIVGAIIQCAAQNAWTMIVGRFVMGFGVGIGSLVAPLYISELAPSKFRGRLVILNCLGITGGQLIAYAIGAGLSHVNNGWRILVGLSIIPPVIQFVSFYFLPDTPRFLIMHNRLDEAEKVLSKTHPNTPIEHIRIKILDLQEEEQNGFSDCKNPFKKWWLTVVELHRVPSNFRALFLSCALQAIQQLTGFNSLMYFSSTIFEAIGFDNSTAVSLIVAGTNFIFTIVAFFIIDRVGRRKMLLISLTCVVAFLVLNAIAFHFIRITFNENDAVVHGNIHSWGVVIIVAMILFVASYAIGIGNVPWQQSELFPQKVRGVGISFATGSNWAGSLIISSTFLTMLKNITPTGTFSLFAGFGFISFILVVLCYPELSNLELEEVQDILTGGFHVKKSMKLAKDRKNGVRAFISPDTESTTSV</sequence>
<feature type="transmembrane region" description="Helical" evidence="10">
    <location>
        <begin position="326"/>
        <end position="348"/>
    </location>
</feature>
<feature type="transmembrane region" description="Helical" evidence="10">
    <location>
        <begin position="144"/>
        <end position="167"/>
    </location>
</feature>
<dbReference type="GO" id="GO:1904679">
    <property type="term" value="P:myo-inositol import across plasma membrane"/>
    <property type="evidence" value="ECO:0007669"/>
    <property type="project" value="TreeGrafter"/>
</dbReference>
<evidence type="ECO:0000256" key="9">
    <source>
        <dbReference type="SAM" id="MobiDB-lite"/>
    </source>
</evidence>
<dbReference type="Gene3D" id="1.20.1250.20">
    <property type="entry name" value="MFS general substrate transporter like domains"/>
    <property type="match status" value="1"/>
</dbReference>
<organism evidence="12 13">
    <name type="scientific">Pichia kluyveri</name>
    <name type="common">Yeast</name>
    <dbReference type="NCBI Taxonomy" id="36015"/>
    <lineage>
        <taxon>Eukaryota</taxon>
        <taxon>Fungi</taxon>
        <taxon>Dikarya</taxon>
        <taxon>Ascomycota</taxon>
        <taxon>Saccharomycotina</taxon>
        <taxon>Pichiomycetes</taxon>
        <taxon>Pichiales</taxon>
        <taxon>Pichiaceae</taxon>
        <taxon>Pichia</taxon>
    </lineage>
</organism>
<dbReference type="GO" id="GO:0005366">
    <property type="term" value="F:myo-inositol:proton symporter activity"/>
    <property type="evidence" value="ECO:0007669"/>
    <property type="project" value="TreeGrafter"/>
</dbReference>
<feature type="transmembrane region" description="Helical" evidence="10">
    <location>
        <begin position="117"/>
        <end position="137"/>
    </location>
</feature>
<evidence type="ECO:0000313" key="12">
    <source>
        <dbReference type="EMBL" id="GMM48463.1"/>
    </source>
</evidence>
<keyword evidence="3 8" id="KW-0813">Transport</keyword>
<keyword evidence="4 10" id="KW-0812">Transmembrane</keyword>
<dbReference type="PANTHER" id="PTHR48020">
    <property type="entry name" value="PROTON MYO-INOSITOL COTRANSPORTER"/>
    <property type="match status" value="1"/>
</dbReference>
<dbReference type="InterPro" id="IPR036259">
    <property type="entry name" value="MFS_trans_sf"/>
</dbReference>
<feature type="region of interest" description="Disordered" evidence="9">
    <location>
        <begin position="1"/>
        <end position="20"/>
    </location>
</feature>
<dbReference type="CDD" id="cd17360">
    <property type="entry name" value="MFS_HMIT_like"/>
    <property type="match status" value="1"/>
</dbReference>
<feature type="transmembrane region" description="Helical" evidence="10">
    <location>
        <begin position="173"/>
        <end position="191"/>
    </location>
</feature>
<dbReference type="PANTHER" id="PTHR48020:SF12">
    <property type="entry name" value="PROTON MYO-INOSITOL COTRANSPORTER"/>
    <property type="match status" value="1"/>
</dbReference>
<dbReference type="InterPro" id="IPR005828">
    <property type="entry name" value="MFS_sugar_transport-like"/>
</dbReference>
<dbReference type="SUPFAM" id="SSF103473">
    <property type="entry name" value="MFS general substrate transporter"/>
    <property type="match status" value="1"/>
</dbReference>
<dbReference type="EMBL" id="BTGB01000009">
    <property type="protein sequence ID" value="GMM48463.1"/>
    <property type="molecule type" value="Genomic_DNA"/>
</dbReference>
<evidence type="ECO:0000256" key="8">
    <source>
        <dbReference type="RuleBase" id="RU003346"/>
    </source>
</evidence>
<dbReference type="InterPro" id="IPR005829">
    <property type="entry name" value="Sugar_transporter_CS"/>
</dbReference>
<feature type="transmembrane region" description="Helical" evidence="10">
    <location>
        <begin position="433"/>
        <end position="455"/>
    </location>
</feature>
<proteinExistence type="inferred from homology"/>
<evidence type="ECO:0000313" key="13">
    <source>
        <dbReference type="Proteomes" id="UP001378960"/>
    </source>
</evidence>
<comment type="similarity">
    <text evidence="2 8">Belongs to the major facilitator superfamily. Sugar transporter (TC 2.A.1.1) family.</text>
</comment>
<feature type="transmembrane region" description="Helical" evidence="10">
    <location>
        <begin position="72"/>
        <end position="90"/>
    </location>
</feature>
<gene>
    <name evidence="12" type="ORF">DAPK24_050610</name>
</gene>
<keyword evidence="13" id="KW-1185">Reference proteome</keyword>
<evidence type="ECO:0000256" key="10">
    <source>
        <dbReference type="SAM" id="Phobius"/>
    </source>
</evidence>
<evidence type="ECO:0000256" key="3">
    <source>
        <dbReference type="ARBA" id="ARBA00022448"/>
    </source>
</evidence>
<evidence type="ECO:0000256" key="6">
    <source>
        <dbReference type="ARBA" id="ARBA00023136"/>
    </source>
</evidence>
<keyword evidence="5 10" id="KW-1133">Transmembrane helix</keyword>
<evidence type="ECO:0000256" key="2">
    <source>
        <dbReference type="ARBA" id="ARBA00010992"/>
    </source>
</evidence>
<dbReference type="PROSITE" id="PS00216">
    <property type="entry name" value="SUGAR_TRANSPORT_1"/>
    <property type="match status" value="1"/>
</dbReference>
<name>A0AAV5RCI8_PICKL</name>
<feature type="transmembrane region" description="Helical" evidence="10">
    <location>
        <begin position="501"/>
        <end position="519"/>
    </location>
</feature>
<dbReference type="InterPro" id="IPR003663">
    <property type="entry name" value="Sugar/inositol_transpt"/>
</dbReference>
<dbReference type="PRINTS" id="PR00171">
    <property type="entry name" value="SUGRTRNSPORT"/>
</dbReference>
<dbReference type="Pfam" id="PF00083">
    <property type="entry name" value="Sugar_tr"/>
    <property type="match status" value="1"/>
</dbReference>
<feature type="transmembrane region" description="Helical" evidence="10">
    <location>
        <begin position="363"/>
        <end position="383"/>
    </location>
</feature>
<comment type="caution">
    <text evidence="12">The sequence shown here is derived from an EMBL/GenBank/DDBJ whole genome shotgun (WGS) entry which is preliminary data.</text>
</comment>
<evidence type="ECO:0000256" key="1">
    <source>
        <dbReference type="ARBA" id="ARBA00004141"/>
    </source>
</evidence>
<feature type="transmembrane region" description="Helical" evidence="10">
    <location>
        <begin position="234"/>
        <end position="253"/>
    </location>
</feature>
<dbReference type="PROSITE" id="PS50850">
    <property type="entry name" value="MFS"/>
    <property type="match status" value="1"/>
</dbReference>
<dbReference type="InterPro" id="IPR050814">
    <property type="entry name" value="Myo-inositol_Transporter"/>
</dbReference>
<dbReference type="Proteomes" id="UP001378960">
    <property type="component" value="Unassembled WGS sequence"/>
</dbReference>
<feature type="transmembrane region" description="Helical" evidence="10">
    <location>
        <begin position="467"/>
        <end position="489"/>
    </location>
</feature>
<evidence type="ECO:0000256" key="5">
    <source>
        <dbReference type="ARBA" id="ARBA00022989"/>
    </source>
</evidence>
<accession>A0AAV5RCI8</accession>
<evidence type="ECO:0000256" key="7">
    <source>
        <dbReference type="ARBA" id="ARBA00049119"/>
    </source>
</evidence>
<dbReference type="NCBIfam" id="TIGR00879">
    <property type="entry name" value="SP"/>
    <property type="match status" value="1"/>
</dbReference>
<feature type="transmembrane region" description="Helical" evidence="10">
    <location>
        <begin position="203"/>
        <end position="222"/>
    </location>
</feature>
<protein>
    <submittedName>
        <fullName evidence="12">Myo-inositol transporter</fullName>
    </submittedName>
</protein>
<comment type="catalytic activity">
    <reaction evidence="7">
        <text>myo-inositol(out) + H(+)(out) = myo-inositol(in) + H(+)(in)</text>
        <dbReference type="Rhea" id="RHEA:60364"/>
        <dbReference type="ChEBI" id="CHEBI:15378"/>
        <dbReference type="ChEBI" id="CHEBI:17268"/>
    </reaction>
</comment>
<dbReference type="GO" id="GO:0016020">
    <property type="term" value="C:membrane"/>
    <property type="evidence" value="ECO:0007669"/>
    <property type="project" value="UniProtKB-SubCell"/>
</dbReference>
<dbReference type="AlphaFoldDB" id="A0AAV5RCI8"/>
<dbReference type="InterPro" id="IPR020846">
    <property type="entry name" value="MFS_dom"/>
</dbReference>
<feature type="transmembrane region" description="Helical" evidence="10">
    <location>
        <begin position="392"/>
        <end position="413"/>
    </location>
</feature>
<evidence type="ECO:0000256" key="4">
    <source>
        <dbReference type="ARBA" id="ARBA00022692"/>
    </source>
</evidence>
<dbReference type="FunFam" id="1.20.1250.20:FF:000073">
    <property type="entry name" value="MFS myo-inositol transporter, putative"/>
    <property type="match status" value="1"/>
</dbReference>
<evidence type="ECO:0000259" key="11">
    <source>
        <dbReference type="PROSITE" id="PS50850"/>
    </source>
</evidence>
<feature type="domain" description="Major facilitator superfamily (MFS) profile" evidence="11">
    <location>
        <begin position="77"/>
        <end position="523"/>
    </location>
</feature>
<comment type="subcellular location">
    <subcellularLocation>
        <location evidence="1">Membrane</location>
        <topology evidence="1">Multi-pass membrane protein</topology>
    </subcellularLocation>
</comment>
<reference evidence="12 13" key="1">
    <citation type="journal article" date="2023" name="Elife">
        <title>Identification of key yeast species and microbe-microbe interactions impacting larval growth of Drosophila in the wild.</title>
        <authorList>
            <person name="Mure A."/>
            <person name="Sugiura Y."/>
            <person name="Maeda R."/>
            <person name="Honda K."/>
            <person name="Sakurai N."/>
            <person name="Takahashi Y."/>
            <person name="Watada M."/>
            <person name="Katoh T."/>
            <person name="Gotoh A."/>
            <person name="Gotoh Y."/>
            <person name="Taniguchi I."/>
            <person name="Nakamura K."/>
            <person name="Hayashi T."/>
            <person name="Katayama T."/>
            <person name="Uemura T."/>
            <person name="Hattori Y."/>
        </authorList>
    </citation>
    <scope>NUCLEOTIDE SEQUENCE [LARGE SCALE GENOMIC DNA]</scope>
    <source>
        <strain evidence="12 13">PK-24</strain>
    </source>
</reference>
<dbReference type="PROSITE" id="PS00217">
    <property type="entry name" value="SUGAR_TRANSPORT_2"/>
    <property type="match status" value="1"/>
</dbReference>
<keyword evidence="6 10" id="KW-0472">Membrane</keyword>